<dbReference type="EMBL" id="CM045769">
    <property type="protein sequence ID" value="KAI7995591.1"/>
    <property type="molecule type" value="Genomic_DNA"/>
</dbReference>
<sequence length="2218" mass="245440">MSTKLHSPFLGFPLQYSVNRRNNGNLVYLDEVKLPKRAFSKCKCAKQNHWVSQGIRFSHFCGRNVGLLWKNLGLRGGLIVKHVTKPFSTDKALVRSLVPLWEEGLLLIRCSIFFAVISGVCLLVWYGKAKAKTFVEAKLLPSVCSVLSEYIQRELDFGKVRRISPLSITLESCSIGPHNEEFSCGEVPTVKLQVLPFASLRRGKIVIDAVLSNPSLLVVQKKNYTWLGIPSIDGSLQRHLSSEDGIDHRTKIRRIAREETAARFDKERDDAAKEAADMGYILSEKGSHTFEIDVPKDHASRLSGLATSESFFSMDERLHWRDDHCMDTGIEYDLKHADLEKAFGVKIPGSGDKFWSRFIPGPIRYKFKRKANGRDRSVTGVAAKIRIIERSASAARSYFLGLSHGRFGDSNQSSGDYDVLNTETPVVKSEVDTSVRPSVSSYEEHITTAYQNGAVNFGGVKNPEDGKVEAANDYLTIGGKSRLEDKTKVGPKYEEKPGIQPFPGEYHINSLSVLRDPFLMTAGRLLRIRNSNDKFSSIPGVMGLAKTNGSDVHDGDLGADGITRHVNTPDKSSRLEDQTLKSIDNVLDGQGGHRSQSSTLLNFEPLLAMHHSIPIWLSSLKLGLPSSHRNLGKLWSYYLAGPVQKLKLDMSPKVEDIIAELVDGADEMQTSGIEKMLPVTLDSVHFKDGTLMLLAYGDKEPREMHNVNGHVKFQNHYGRVHVQLSGNCSMWRSEVMSEDGGWLSTDVFVDIVEQKWHANLKVVNIFAPIFERILEIPILWSKGRASGEVHICMSRGETFPNLHGQLDVTGLAFQIYDAPSWFSDVSASLCFRGQRIFLHNASGWFGNVPLEASGDFGINPEEGEFHLMCQVPCVEVNALMKTFKMRPLLFPLAGSVTAVFNCQGPLDAPVFVGSGLVSRKIAHSLSDFPASSASEAMMNNKDAGAVAAVDRIPFSYISANFTFNSDNCVADLYGIRASLVDGGEIRGAGNAWVCPEGEVDETAMDMNFSGNLCFDNIVQRYLPGSFQLMPFKLGDLNGETKVSGSLLKPRFDIKWTAPKAEGSFSEARGDIIISHDYITVDSSSVAFELFAKVQTSYPDEYWINRKEYDAKGAIPIIVEGVELDLRMRSFEFFSLVSSYPFDSLRPIHLKATGRIKFQGNVVKPFDIIDEQFCCSEKKMEDMQIKDNGDTHSLVGQVSISGLKLNQLMLGPQLVGSLSISRKCIKLDAIGRPDESLAVEVLGALQPNVGENLNGKVLSFSLQKGHLRANVCYRPLHSANLEVRHLPLDELELASLRGALQRAEIQLNFQKRRGHGVLSVLRPKFSGVLGEALDVAARWSGDVITVEKAVLEQCNSQYELQGEYVLPGTRDRNSIVKEKGSLFERAMAGHLGSVISSMGRWRMRLIVPRAEISEMLPLARLLSRSTDPAVQFRSKDLFMQSLQTVGLYAKTFRTCLFILEELSLPGLAELKGRWNGNLDASGGGNGDTVAEFDLHGEEWEWGTYKTQRLLAVGAYSNDDGLRLEKMFIQKDNATIHADGTLLGPKTNLHFAVLNFPVSLVPTLVQVIESSATDAVHSLRQLLAPIRGILHMEGDLRGNLAKPECDVQVRLLDGAFGGIDLGRAEIVASLTSTSRFLFNAKFEPIIQNGHVHIQGSIPVNLVQTSNSEEEKLEREKNEATWIPGWSKERSRGSADEGTDKKASRDRNEDGWDTQLAESLKGLNWNILDVGEVRVDADIKDGGMMLLTALSPYANWLHGNADVMLQVRGTVEQPVLDGSAYFHRATVSSPVLRKPFTNLGGTVHVNSNRLCIISLESRVSRKGKLSVKGNLPLRTSEASLGDKIDLKCEVFEVLAKNVLSGQVDTQLQISGSILQPNISGKIKLSHGEAYLPHDKGSGAAPLNKMVSNQSSFSSGGYNRVVASKYVSRFFTFKPAALTAPFHLPPGKQGEVEKEMGQVNSKPKLDIRLTDLKLVLGPELRIVYPLILNFAVSGELELNGMAHPKWIKPKGILTFENGDVNLVATQVRLKREHLNIAKFEPDYGLDPMLDLALVGSEWQFRIQSRASNWQEKLVVTSTRSVEQDALSPTESIGRVHLRSDGQLAFKKLATATLETLMPRIEGKGEFGQARWRLVYAPQIPSLLAVDPTVDPLKSLASNISFGTEFEVQLGKRLQASVVRQMKDSEMAMQWTLIYQLTSRLRVLLQSAPSKRLLFEYSTTSQD</sequence>
<gene>
    <name evidence="1" type="ORF">LOK49_LG11G01621</name>
</gene>
<name>A0ACC0G3B7_9ERIC</name>
<organism evidence="1 2">
    <name type="scientific">Camellia lanceoleosa</name>
    <dbReference type="NCBI Taxonomy" id="1840588"/>
    <lineage>
        <taxon>Eukaryota</taxon>
        <taxon>Viridiplantae</taxon>
        <taxon>Streptophyta</taxon>
        <taxon>Embryophyta</taxon>
        <taxon>Tracheophyta</taxon>
        <taxon>Spermatophyta</taxon>
        <taxon>Magnoliopsida</taxon>
        <taxon>eudicotyledons</taxon>
        <taxon>Gunneridae</taxon>
        <taxon>Pentapetalae</taxon>
        <taxon>asterids</taxon>
        <taxon>Ericales</taxon>
        <taxon>Theaceae</taxon>
        <taxon>Camellia</taxon>
    </lineage>
</organism>
<evidence type="ECO:0000313" key="1">
    <source>
        <dbReference type="EMBL" id="KAI7995591.1"/>
    </source>
</evidence>
<reference evidence="1 2" key="1">
    <citation type="journal article" date="2022" name="Plant J.">
        <title>Chromosome-level genome of Camellia lanceoleosa provides a valuable resource for understanding genome evolution and self-incompatibility.</title>
        <authorList>
            <person name="Gong W."/>
            <person name="Xiao S."/>
            <person name="Wang L."/>
            <person name="Liao Z."/>
            <person name="Chang Y."/>
            <person name="Mo W."/>
            <person name="Hu G."/>
            <person name="Li W."/>
            <person name="Zhao G."/>
            <person name="Zhu H."/>
            <person name="Hu X."/>
            <person name="Ji K."/>
            <person name="Xiang X."/>
            <person name="Song Q."/>
            <person name="Yuan D."/>
            <person name="Jin S."/>
            <person name="Zhang L."/>
        </authorList>
    </citation>
    <scope>NUCLEOTIDE SEQUENCE [LARGE SCALE GENOMIC DNA]</scope>
    <source>
        <strain evidence="1">SQ_2022a</strain>
    </source>
</reference>
<proteinExistence type="predicted"/>
<accession>A0ACC0G3B7</accession>
<keyword evidence="2" id="KW-1185">Reference proteome</keyword>
<evidence type="ECO:0000313" key="2">
    <source>
        <dbReference type="Proteomes" id="UP001060215"/>
    </source>
</evidence>
<comment type="caution">
    <text evidence="1">The sequence shown here is derived from an EMBL/GenBank/DDBJ whole genome shotgun (WGS) entry which is preliminary data.</text>
</comment>
<dbReference type="Proteomes" id="UP001060215">
    <property type="component" value="Chromosome 12"/>
</dbReference>
<protein>
    <submittedName>
        <fullName evidence="1">Uncharacterized protein</fullName>
    </submittedName>
</protein>